<reference evidence="3" key="2">
    <citation type="submission" date="2025-09" db="UniProtKB">
        <authorList>
            <consortium name="Ensembl"/>
        </authorList>
    </citation>
    <scope>IDENTIFICATION</scope>
</reference>
<dbReference type="GeneTree" id="ENSGT00940000182109"/>
<dbReference type="AlphaFoldDB" id="A0A3Q2UUW9"/>
<evidence type="ECO:0000256" key="2">
    <source>
        <dbReference type="SAM" id="SignalP"/>
    </source>
</evidence>
<dbReference type="Ensembl" id="ENSHBUT00000013805.1">
    <property type="protein sequence ID" value="ENSHBUP00000001427.1"/>
    <property type="gene ID" value="ENSHBUG00000002606.1"/>
</dbReference>
<sequence length="147" mass="15859">MAIHLVQGLLWVLTKVKTSEASNVTPEMWNCTRQKMSCKTQICQQFLTGSPGSPGLPLRPGNPGSPGKPGSPGLPSCPWSPFSPFGPGAPKEYDSPFSPFRPGKPASPIGPFGKELILSVYIGKEKQNNNKAKISRHVFLQVFLVSL</sequence>
<dbReference type="Proteomes" id="UP000264840">
    <property type="component" value="Unplaced"/>
</dbReference>
<feature type="region of interest" description="Disordered" evidence="1">
    <location>
        <begin position="49"/>
        <end position="87"/>
    </location>
</feature>
<dbReference type="STRING" id="8153.ENSHBUP00000001427"/>
<feature type="signal peptide" evidence="2">
    <location>
        <begin position="1"/>
        <end position="21"/>
    </location>
</feature>
<dbReference type="OMA" id="PEMWNCT"/>
<evidence type="ECO:0000256" key="1">
    <source>
        <dbReference type="SAM" id="MobiDB-lite"/>
    </source>
</evidence>
<reference evidence="3" key="1">
    <citation type="submission" date="2025-08" db="UniProtKB">
        <authorList>
            <consortium name="Ensembl"/>
        </authorList>
    </citation>
    <scope>IDENTIFICATION</scope>
</reference>
<name>A0A3Q2UUW9_HAPBU</name>
<feature type="chain" id="PRO_5018596916" description="Accumulation-associated protein" evidence="2">
    <location>
        <begin position="22"/>
        <end position="147"/>
    </location>
</feature>
<accession>A0A3Q2UUW9</accession>
<evidence type="ECO:0000313" key="3">
    <source>
        <dbReference type="Ensembl" id="ENSHBUP00000001427.1"/>
    </source>
</evidence>
<organism evidence="3 4">
    <name type="scientific">Haplochromis burtoni</name>
    <name type="common">Burton's mouthbrooder</name>
    <name type="synonym">Chromis burtoni</name>
    <dbReference type="NCBI Taxonomy" id="8153"/>
    <lineage>
        <taxon>Eukaryota</taxon>
        <taxon>Metazoa</taxon>
        <taxon>Chordata</taxon>
        <taxon>Craniata</taxon>
        <taxon>Vertebrata</taxon>
        <taxon>Euteleostomi</taxon>
        <taxon>Actinopterygii</taxon>
        <taxon>Neopterygii</taxon>
        <taxon>Teleostei</taxon>
        <taxon>Neoteleostei</taxon>
        <taxon>Acanthomorphata</taxon>
        <taxon>Ovalentaria</taxon>
        <taxon>Cichlomorphae</taxon>
        <taxon>Cichliformes</taxon>
        <taxon>Cichlidae</taxon>
        <taxon>African cichlids</taxon>
        <taxon>Pseudocrenilabrinae</taxon>
        <taxon>Haplochromini</taxon>
        <taxon>Haplochromis</taxon>
    </lineage>
</organism>
<proteinExistence type="predicted"/>
<feature type="compositionally biased region" description="Low complexity" evidence="1">
    <location>
        <begin position="49"/>
        <end position="62"/>
    </location>
</feature>
<evidence type="ECO:0000313" key="4">
    <source>
        <dbReference type="Proteomes" id="UP000264840"/>
    </source>
</evidence>
<evidence type="ECO:0008006" key="5">
    <source>
        <dbReference type="Google" id="ProtNLM"/>
    </source>
</evidence>
<keyword evidence="4" id="KW-1185">Reference proteome</keyword>
<protein>
    <recommendedName>
        <fullName evidence="5">Accumulation-associated protein</fullName>
    </recommendedName>
</protein>
<keyword evidence="2" id="KW-0732">Signal</keyword>